<dbReference type="PATRIC" id="fig|1276220.3.peg.40"/>
<keyword evidence="2" id="KW-1185">Reference proteome</keyword>
<accession>S5MAG0</accession>
<dbReference type="Pfam" id="PF08282">
    <property type="entry name" value="Hydrolase_3"/>
    <property type="match status" value="1"/>
</dbReference>
<dbReference type="Gene3D" id="3.40.50.1000">
    <property type="entry name" value="HAD superfamily/HAD-like"/>
    <property type="match status" value="1"/>
</dbReference>
<dbReference type="PANTHER" id="PTHR10000:SF8">
    <property type="entry name" value="HAD SUPERFAMILY HYDROLASE-LIKE, TYPE 3"/>
    <property type="match status" value="1"/>
</dbReference>
<dbReference type="GO" id="GO:0016791">
    <property type="term" value="F:phosphatase activity"/>
    <property type="evidence" value="ECO:0007669"/>
    <property type="project" value="TreeGrafter"/>
</dbReference>
<protein>
    <submittedName>
        <fullName evidence="1">HAD-superfamily hydrolase</fullName>
    </submittedName>
</protein>
<keyword evidence="1" id="KW-0378">Hydrolase</keyword>
<dbReference type="PANTHER" id="PTHR10000">
    <property type="entry name" value="PHOSPHOSERINE PHOSPHATASE"/>
    <property type="match status" value="1"/>
</dbReference>
<dbReference type="Gene3D" id="3.30.1240.10">
    <property type="match status" value="1"/>
</dbReference>
<dbReference type="InterPro" id="IPR006379">
    <property type="entry name" value="HAD-SF_hydro_IIB"/>
</dbReference>
<dbReference type="STRING" id="1276220.STAIW_v1c00410"/>
<dbReference type="KEGG" id="stai:STAIW_v1c00410"/>
<organism evidence="1 2">
    <name type="scientific">Spiroplasma taiwanense CT-1</name>
    <dbReference type="NCBI Taxonomy" id="1276220"/>
    <lineage>
        <taxon>Bacteria</taxon>
        <taxon>Bacillati</taxon>
        <taxon>Mycoplasmatota</taxon>
        <taxon>Mollicutes</taxon>
        <taxon>Entomoplasmatales</taxon>
        <taxon>Spiroplasmataceae</taxon>
        <taxon>Spiroplasma</taxon>
    </lineage>
</organism>
<dbReference type="eggNOG" id="COG0561">
    <property type="taxonomic scope" value="Bacteria"/>
</dbReference>
<reference evidence="1 2" key="1">
    <citation type="journal article" date="2013" name="Genome Biol. Evol.">
        <title>Comparison of metabolic capacities and inference of gene content evolution in mosquito-associated Spiroplasma diminutum and S. taiwanense.</title>
        <authorList>
            <person name="Lo W.S."/>
            <person name="Ku C."/>
            <person name="Chen L.L."/>
            <person name="Chang T.H."/>
            <person name="Kuo C.H."/>
        </authorList>
    </citation>
    <scope>NUCLEOTIDE SEQUENCE [LARGE SCALE GENOMIC DNA]</scope>
    <source>
        <strain evidence="1">CT-1</strain>
    </source>
</reference>
<dbReference type="EMBL" id="CP005074">
    <property type="protein sequence ID" value="AGR40738.1"/>
    <property type="molecule type" value="Genomic_DNA"/>
</dbReference>
<dbReference type="InterPro" id="IPR023214">
    <property type="entry name" value="HAD_sf"/>
</dbReference>
<sequence>MQHNDYIDPRDLNFINEWIKEGNYFAIATGRMENEIAPVLERQNIKWNYMVCNNGAVVYEKGVGAILNASIPMNLRTEIIELFEAIRNKYILGYCIKDQRRDYSKVSTKEIDNNEFLSKYAPKENNFEIGKNEILNSPDLNLLYFYINEDQVEEVKELLKNKLIGCKAVRTHKNVIEIMKEEVSKAQAIREIQKLKNFSLNDLLTSGDGENDIEMLSMTKNSFAMNGHQPGVEKHATFLINNVFEIKNKIN</sequence>
<name>S5MAG0_9MOLU</name>
<evidence type="ECO:0000313" key="1">
    <source>
        <dbReference type="EMBL" id="AGR40738.1"/>
    </source>
</evidence>
<dbReference type="NCBIfam" id="TIGR01484">
    <property type="entry name" value="HAD-SF-IIB"/>
    <property type="match status" value="1"/>
</dbReference>
<dbReference type="InterPro" id="IPR036412">
    <property type="entry name" value="HAD-like_sf"/>
</dbReference>
<dbReference type="Proteomes" id="UP000014984">
    <property type="component" value="Chromosome"/>
</dbReference>
<dbReference type="GO" id="GO:0005829">
    <property type="term" value="C:cytosol"/>
    <property type="evidence" value="ECO:0007669"/>
    <property type="project" value="TreeGrafter"/>
</dbReference>
<dbReference type="SUPFAM" id="SSF56784">
    <property type="entry name" value="HAD-like"/>
    <property type="match status" value="1"/>
</dbReference>
<dbReference type="GO" id="GO:0000287">
    <property type="term" value="F:magnesium ion binding"/>
    <property type="evidence" value="ECO:0007669"/>
    <property type="project" value="TreeGrafter"/>
</dbReference>
<proteinExistence type="predicted"/>
<dbReference type="HOGENOM" id="CLU_044146_3_2_14"/>
<gene>
    <name evidence="1" type="ORF">STAIW_v1c00410</name>
</gene>
<evidence type="ECO:0000313" key="2">
    <source>
        <dbReference type="Proteomes" id="UP000014984"/>
    </source>
</evidence>
<dbReference type="AlphaFoldDB" id="S5MAG0"/>